<evidence type="ECO:0000313" key="2">
    <source>
        <dbReference type="Proteomes" id="UP000198329"/>
    </source>
</evidence>
<dbReference type="GeneID" id="300941353"/>
<name>A0AAC9UHC5_9GAMM</name>
<sequence>MSNNHVERMKDEHKELTVKIKALNTFIHSNEIFKTLDDLEQARMIKQAGFMEAYAETLASRIWVNQ</sequence>
<organism evidence="1 2">
    <name type="scientific">Pseudoalteromonas nigrifaciens</name>
    <dbReference type="NCBI Taxonomy" id="28109"/>
    <lineage>
        <taxon>Bacteria</taxon>
        <taxon>Pseudomonadati</taxon>
        <taxon>Pseudomonadota</taxon>
        <taxon>Gammaproteobacteria</taxon>
        <taxon>Alteromonadales</taxon>
        <taxon>Pseudoalteromonadaceae</taxon>
        <taxon>Pseudoalteromonas</taxon>
    </lineage>
</organism>
<dbReference type="Pfam" id="PF21825">
    <property type="entry name" value="crAss001_48"/>
    <property type="match status" value="1"/>
</dbReference>
<dbReference type="RefSeq" id="WP_089368078.1">
    <property type="nucleotide sequence ID" value="NZ_BJXZ01000002.1"/>
</dbReference>
<dbReference type="AlphaFoldDB" id="A0AAC9UHC5"/>
<dbReference type="Proteomes" id="UP000198329">
    <property type="component" value="Chromosome I"/>
</dbReference>
<reference evidence="1 2" key="1">
    <citation type="submission" date="2015-03" db="EMBL/GenBank/DDBJ databases">
        <authorList>
            <person name="Xie B.-B."/>
            <person name="Rong J.-C."/>
            <person name="Qin Q.-L."/>
            <person name="Zhang Y.-Z."/>
        </authorList>
    </citation>
    <scope>NUCLEOTIDE SEQUENCE [LARGE SCALE GENOMIC DNA]</scope>
    <source>
        <strain evidence="1 2">KMM 661</strain>
    </source>
</reference>
<dbReference type="InterPro" id="IPR054052">
    <property type="entry name" value="Y16Q-like"/>
</dbReference>
<keyword evidence="2" id="KW-1185">Reference proteome</keyword>
<proteinExistence type="predicted"/>
<dbReference type="KEGG" id="png:PNIG_a1535"/>
<gene>
    <name evidence="1" type="ORF">PNIG_a1535</name>
</gene>
<accession>A0AAC9UHC5</accession>
<dbReference type="EMBL" id="CP011036">
    <property type="protein sequence ID" value="ASM53684.1"/>
    <property type="molecule type" value="Genomic_DNA"/>
</dbReference>
<evidence type="ECO:0008006" key="3">
    <source>
        <dbReference type="Google" id="ProtNLM"/>
    </source>
</evidence>
<evidence type="ECO:0000313" key="1">
    <source>
        <dbReference type="EMBL" id="ASM53684.1"/>
    </source>
</evidence>
<protein>
    <recommendedName>
        <fullName evidence="3">Phage protein</fullName>
    </recommendedName>
</protein>